<reference evidence="2" key="1">
    <citation type="submission" date="2020-01" db="EMBL/GenBank/DDBJ databases">
        <authorList>
            <consortium name="DOE Joint Genome Institute"/>
            <person name="Haridas S."/>
            <person name="Albert R."/>
            <person name="Binder M."/>
            <person name="Bloem J."/>
            <person name="Labutti K."/>
            <person name="Salamov A."/>
            <person name="Andreopoulos B."/>
            <person name="Baker S.E."/>
            <person name="Barry K."/>
            <person name="Bills G."/>
            <person name="Bluhm B.H."/>
            <person name="Cannon C."/>
            <person name="Castanera R."/>
            <person name="Culley D.E."/>
            <person name="Daum C."/>
            <person name="Ezra D."/>
            <person name="Gonzalez J.B."/>
            <person name="Henrissat B."/>
            <person name="Kuo A."/>
            <person name="Liang C."/>
            <person name="Lipzen A."/>
            <person name="Lutzoni F."/>
            <person name="Magnuson J."/>
            <person name="Mondo S."/>
            <person name="Nolan M."/>
            <person name="Ohm R."/>
            <person name="Pangilinan J."/>
            <person name="Park H.-J."/>
            <person name="Ramirez L."/>
            <person name="Alfaro M."/>
            <person name="Sun H."/>
            <person name="Tritt A."/>
            <person name="Yoshinaga Y."/>
            <person name="Zwiers L.-H."/>
            <person name="Turgeon B.G."/>
            <person name="Goodwin S.B."/>
            <person name="Spatafora J.W."/>
            <person name="Crous P.W."/>
            <person name="Grigoriev I.V."/>
        </authorList>
    </citation>
    <scope>NUCLEOTIDE SEQUENCE</scope>
    <source>
        <strain evidence="2">P77</strain>
    </source>
</reference>
<evidence type="ECO:0000313" key="2">
    <source>
        <dbReference type="EMBL" id="KAF1831923.1"/>
    </source>
</evidence>
<feature type="chain" id="PRO_5025385554" description="GPI anchored protein" evidence="1">
    <location>
        <begin position="17"/>
        <end position="147"/>
    </location>
</feature>
<dbReference type="Proteomes" id="UP000800040">
    <property type="component" value="Unassembled WGS sequence"/>
</dbReference>
<keyword evidence="3" id="KW-1185">Reference proteome</keyword>
<accession>A0A6A5KEV7</accession>
<evidence type="ECO:0000313" key="3">
    <source>
        <dbReference type="Proteomes" id="UP000800040"/>
    </source>
</evidence>
<protein>
    <recommendedName>
        <fullName evidence="4">GPI anchored protein</fullName>
    </recommendedName>
</protein>
<organism evidence="2 3">
    <name type="scientific">Decorospora gaudefroyi</name>
    <dbReference type="NCBI Taxonomy" id="184978"/>
    <lineage>
        <taxon>Eukaryota</taxon>
        <taxon>Fungi</taxon>
        <taxon>Dikarya</taxon>
        <taxon>Ascomycota</taxon>
        <taxon>Pezizomycotina</taxon>
        <taxon>Dothideomycetes</taxon>
        <taxon>Pleosporomycetidae</taxon>
        <taxon>Pleosporales</taxon>
        <taxon>Pleosporineae</taxon>
        <taxon>Pleosporaceae</taxon>
        <taxon>Decorospora</taxon>
    </lineage>
</organism>
<proteinExistence type="predicted"/>
<dbReference type="EMBL" id="ML975351">
    <property type="protein sequence ID" value="KAF1831923.1"/>
    <property type="molecule type" value="Genomic_DNA"/>
</dbReference>
<sequence>MKVIFAILGLVAAALAQESSYTGPMFNPSDAAFFGPSSVVFPTPISDAPVYSTGAPAITTSSKTCTESSMADSILSSTFSRNATASQSSTQSSTLVSASRTASSALNSESASASVTGLPESTGAAVANYPGVMGFFAGGLVAGLAML</sequence>
<keyword evidence="1" id="KW-0732">Signal</keyword>
<feature type="signal peptide" evidence="1">
    <location>
        <begin position="1"/>
        <end position="16"/>
    </location>
</feature>
<name>A0A6A5KEV7_9PLEO</name>
<dbReference type="AlphaFoldDB" id="A0A6A5KEV7"/>
<dbReference type="OrthoDB" id="3797249at2759"/>
<evidence type="ECO:0008006" key="4">
    <source>
        <dbReference type="Google" id="ProtNLM"/>
    </source>
</evidence>
<gene>
    <name evidence="2" type="ORF">BDW02DRAFT_28675</name>
</gene>
<evidence type="ECO:0000256" key="1">
    <source>
        <dbReference type="SAM" id="SignalP"/>
    </source>
</evidence>